<evidence type="ECO:0000313" key="2">
    <source>
        <dbReference type="Proteomes" id="UP000289169"/>
    </source>
</evidence>
<name>A0A410T5C0_9CAUD</name>
<accession>A0A410T5C0</accession>
<dbReference type="EMBL" id="MK240351">
    <property type="protein sequence ID" value="QAU03928.1"/>
    <property type="molecule type" value="Genomic_DNA"/>
</dbReference>
<protein>
    <recommendedName>
        <fullName evidence="3">Lipoprotein</fullName>
    </recommendedName>
</protein>
<dbReference type="PROSITE" id="PS51257">
    <property type="entry name" value="PROKAR_LIPOPROTEIN"/>
    <property type="match status" value="1"/>
</dbReference>
<dbReference type="Proteomes" id="UP000289169">
    <property type="component" value="Segment"/>
</dbReference>
<proteinExistence type="predicted"/>
<reference evidence="1 2" key="1">
    <citation type="submission" date="2018-11" db="EMBL/GenBank/DDBJ databases">
        <authorList>
            <person name="Teng T."/>
        </authorList>
    </citation>
    <scope>NUCLEOTIDE SEQUENCE [LARGE SCALE GENOMIC DNA]</scope>
</reference>
<evidence type="ECO:0000313" key="1">
    <source>
        <dbReference type="EMBL" id="QAU03928.1"/>
    </source>
</evidence>
<organism evidence="1 2">
    <name type="scientific">Acinetobacter phage Henu6</name>
    <dbReference type="NCBI Taxonomy" id="2500136"/>
    <lineage>
        <taxon>Viruses</taxon>
        <taxon>Duplodnaviria</taxon>
        <taxon>Heunggongvirae</taxon>
        <taxon>Uroviricota</taxon>
        <taxon>Caudoviricetes</taxon>
        <taxon>Pantevenvirales</taxon>
        <taxon>Straboviridae</taxon>
        <taxon>Twarogvirinae</taxon>
        <taxon>Zedzedvirus</taxon>
        <taxon>Zedzedvirus zz1</taxon>
    </lineage>
</organism>
<evidence type="ECO:0008006" key="3">
    <source>
        <dbReference type="Google" id="ProtNLM"/>
    </source>
</evidence>
<sequence length="109" mass="12292">MKYVLLLLPILFTGCLKQVETPLCEIGDSNRVLVKNNIVNRAQIREDFKMCMKGNSNRDVTYNDTNELAKTCRSLAFTMNGGVDVTGQESYYANIEQSLYKCGELKNAN</sequence>
<gene>
    <name evidence="1" type="ORF">Henu6_gp123</name>
</gene>